<dbReference type="PROSITE" id="PS51257">
    <property type="entry name" value="PROKAR_LIPOPROTEIN"/>
    <property type="match status" value="1"/>
</dbReference>
<feature type="compositionally biased region" description="Basic and acidic residues" evidence="1">
    <location>
        <begin position="51"/>
        <end position="66"/>
    </location>
</feature>
<dbReference type="InParanoid" id="B4DCH8"/>
<keyword evidence="2" id="KW-0732">Signal</keyword>
<gene>
    <name evidence="3" type="ORF">CfE428DRAFT_6619</name>
</gene>
<protein>
    <recommendedName>
        <fullName evidence="5">Lipoprotein</fullName>
    </recommendedName>
</protein>
<dbReference type="STRING" id="497964.CfE428DRAFT_6619"/>
<dbReference type="RefSeq" id="WP_006983936.1">
    <property type="nucleotide sequence ID" value="NZ_ABVL01000050.1"/>
</dbReference>
<dbReference type="AlphaFoldDB" id="B4DCH8"/>
<evidence type="ECO:0000313" key="4">
    <source>
        <dbReference type="Proteomes" id="UP000005824"/>
    </source>
</evidence>
<accession>B4DCH8</accession>
<reference evidence="3 4" key="1">
    <citation type="journal article" date="2011" name="J. Bacteriol.">
        <title>Genome sequence of Chthoniobacter flavus Ellin428, an aerobic heterotrophic soil bacterium.</title>
        <authorList>
            <person name="Kant R."/>
            <person name="van Passel M.W."/>
            <person name="Palva A."/>
            <person name="Lucas S."/>
            <person name="Lapidus A."/>
            <person name="Glavina Del Rio T."/>
            <person name="Dalin E."/>
            <person name="Tice H."/>
            <person name="Bruce D."/>
            <person name="Goodwin L."/>
            <person name="Pitluck S."/>
            <person name="Larimer F.W."/>
            <person name="Land M.L."/>
            <person name="Hauser L."/>
            <person name="Sangwan P."/>
            <person name="de Vos W.M."/>
            <person name="Janssen P.H."/>
            <person name="Smidt H."/>
        </authorList>
    </citation>
    <scope>NUCLEOTIDE SEQUENCE [LARGE SCALE GENOMIC DNA]</scope>
    <source>
        <strain evidence="3 4">Ellin428</strain>
    </source>
</reference>
<organism evidence="3 4">
    <name type="scientific">Chthoniobacter flavus Ellin428</name>
    <dbReference type="NCBI Taxonomy" id="497964"/>
    <lineage>
        <taxon>Bacteria</taxon>
        <taxon>Pseudomonadati</taxon>
        <taxon>Verrucomicrobiota</taxon>
        <taxon>Spartobacteria</taxon>
        <taxon>Chthoniobacterales</taxon>
        <taxon>Chthoniobacteraceae</taxon>
        <taxon>Chthoniobacter</taxon>
    </lineage>
</organism>
<feature type="signal peptide" evidence="2">
    <location>
        <begin position="1"/>
        <end position="18"/>
    </location>
</feature>
<evidence type="ECO:0000256" key="1">
    <source>
        <dbReference type="SAM" id="MobiDB-lite"/>
    </source>
</evidence>
<sequence>MRAILASIFLVGACLALGGCESDVPPATNNNTGVTKFERGISGQGTLTQPDKSDDPIIKENTRAGY</sequence>
<proteinExistence type="predicted"/>
<evidence type="ECO:0008006" key="5">
    <source>
        <dbReference type="Google" id="ProtNLM"/>
    </source>
</evidence>
<dbReference type="Proteomes" id="UP000005824">
    <property type="component" value="Unassembled WGS sequence"/>
</dbReference>
<evidence type="ECO:0000313" key="3">
    <source>
        <dbReference type="EMBL" id="EDY15854.1"/>
    </source>
</evidence>
<name>B4DCH8_9BACT</name>
<keyword evidence="4" id="KW-1185">Reference proteome</keyword>
<dbReference type="EMBL" id="ABVL01000050">
    <property type="protein sequence ID" value="EDY15854.1"/>
    <property type="molecule type" value="Genomic_DNA"/>
</dbReference>
<comment type="caution">
    <text evidence="3">The sequence shown here is derived from an EMBL/GenBank/DDBJ whole genome shotgun (WGS) entry which is preliminary data.</text>
</comment>
<evidence type="ECO:0000256" key="2">
    <source>
        <dbReference type="SAM" id="SignalP"/>
    </source>
</evidence>
<feature type="region of interest" description="Disordered" evidence="1">
    <location>
        <begin position="25"/>
        <end position="66"/>
    </location>
</feature>
<feature type="chain" id="PRO_5002803429" description="Lipoprotein" evidence="2">
    <location>
        <begin position="19"/>
        <end position="66"/>
    </location>
</feature>